<accession>G8QZQ1</accession>
<dbReference type="Proteomes" id="UP000005631">
    <property type="component" value="Chromosome"/>
</dbReference>
<dbReference type="Pfam" id="PF20613">
    <property type="entry name" value="HipA_2"/>
    <property type="match status" value="1"/>
</dbReference>
<evidence type="ECO:0000313" key="2">
    <source>
        <dbReference type="EMBL" id="AEV31495.1"/>
    </source>
</evidence>
<proteinExistence type="predicted"/>
<keyword evidence="3" id="KW-1185">Reference proteome</keyword>
<dbReference type="InterPro" id="IPR046748">
    <property type="entry name" value="HipA_2"/>
</dbReference>
<name>G8QZQ1_OWEHD</name>
<dbReference type="HOGENOM" id="CLU_1044900_0_0_10"/>
<protein>
    <recommendedName>
        <fullName evidence="1">HipA-like kinase domain-containing protein</fullName>
    </recommendedName>
</protein>
<organism evidence="2 3">
    <name type="scientific">Owenweeksia hongkongensis (strain DSM 17368 / CIP 108786 / JCM 12287 / NRRL B-23963 / UST20020801)</name>
    <dbReference type="NCBI Taxonomy" id="926562"/>
    <lineage>
        <taxon>Bacteria</taxon>
        <taxon>Pseudomonadati</taxon>
        <taxon>Bacteroidota</taxon>
        <taxon>Flavobacteriia</taxon>
        <taxon>Flavobacteriales</taxon>
        <taxon>Owenweeksiaceae</taxon>
        <taxon>Owenweeksia</taxon>
    </lineage>
</organism>
<feature type="domain" description="HipA-like kinase" evidence="1">
    <location>
        <begin position="14"/>
        <end position="175"/>
    </location>
</feature>
<evidence type="ECO:0000259" key="1">
    <source>
        <dbReference type="Pfam" id="PF20613"/>
    </source>
</evidence>
<dbReference type="EMBL" id="CP003156">
    <property type="protein sequence ID" value="AEV31495.1"/>
    <property type="molecule type" value="Genomic_DNA"/>
</dbReference>
<dbReference type="STRING" id="926562.Oweho_0477"/>
<evidence type="ECO:0000313" key="3">
    <source>
        <dbReference type="Proteomes" id="UP000005631"/>
    </source>
</evidence>
<gene>
    <name evidence="2" type="ordered locus">Oweho_0477</name>
</gene>
<dbReference type="KEGG" id="oho:Oweho_0477"/>
<dbReference type="RefSeq" id="WP_014200856.1">
    <property type="nucleotide sequence ID" value="NC_016599.1"/>
</dbReference>
<sequence>MKIPSYTAFRFINTLGGGTTRPWLIEVDTGKANPELYVMKLFPDKFLQQQNFIAHEVMGSILAKEMDLPTPDIALIKLSESFKATIPTEQLPDLQQCSGKLFFATKYTLATEYSQTLQLRYLTKDDIPTILAFDMLIYNIDRTKRKPNLLFCEKKFYVIDHEGAFAHAHPDRNQISFILKNHLLYNKSKSLLRRNDDCFDSFLFYLEGLRFNNLTAALSQLKSLGLSGVKEQDWVEYISKVSKEPSKFINLLKELLQ</sequence>
<dbReference type="OrthoDB" id="1339734at2"/>
<dbReference type="eggNOG" id="ENOG5032THD">
    <property type="taxonomic scope" value="Bacteria"/>
</dbReference>
<dbReference type="AlphaFoldDB" id="G8QZQ1"/>
<reference evidence="2 3" key="1">
    <citation type="journal article" date="2012" name="Stand. Genomic Sci.">
        <title>Genome sequence of the orange-pigmented seawater bacterium Owenweeksia hongkongensis type strain (UST20020801(T)).</title>
        <authorList>
            <person name="Riedel T."/>
            <person name="Held B."/>
            <person name="Nolan M."/>
            <person name="Lucas S."/>
            <person name="Lapidus A."/>
            <person name="Tice H."/>
            <person name="Del Rio T.G."/>
            <person name="Cheng J.F."/>
            <person name="Han C."/>
            <person name="Tapia R."/>
            <person name="Goodwin L.A."/>
            <person name="Pitluck S."/>
            <person name="Liolios K."/>
            <person name="Mavromatis K."/>
            <person name="Pagani I."/>
            <person name="Ivanova N."/>
            <person name="Mikhailova N."/>
            <person name="Pati A."/>
            <person name="Chen A."/>
            <person name="Palaniappan K."/>
            <person name="Rohde M."/>
            <person name="Tindall B.J."/>
            <person name="Detter J.C."/>
            <person name="Goker M."/>
            <person name="Woyke T."/>
            <person name="Bristow J."/>
            <person name="Eisen J.A."/>
            <person name="Markowitz V."/>
            <person name="Hugenholtz P."/>
            <person name="Klenk H.P."/>
            <person name="Kyrpides N.C."/>
        </authorList>
    </citation>
    <scope>NUCLEOTIDE SEQUENCE</scope>
    <source>
        <strain evidence="3">DSM 17368 / JCM 12287 / NRRL B-23963</strain>
    </source>
</reference>